<organism evidence="2">
    <name type="scientific">Rhizophora mucronata</name>
    <name type="common">Asiatic mangrove</name>
    <dbReference type="NCBI Taxonomy" id="61149"/>
    <lineage>
        <taxon>Eukaryota</taxon>
        <taxon>Viridiplantae</taxon>
        <taxon>Streptophyta</taxon>
        <taxon>Embryophyta</taxon>
        <taxon>Tracheophyta</taxon>
        <taxon>Spermatophyta</taxon>
        <taxon>Magnoliopsida</taxon>
        <taxon>eudicotyledons</taxon>
        <taxon>Gunneridae</taxon>
        <taxon>Pentapetalae</taxon>
        <taxon>rosids</taxon>
        <taxon>fabids</taxon>
        <taxon>Malpighiales</taxon>
        <taxon>Rhizophoraceae</taxon>
        <taxon>Rhizophora</taxon>
    </lineage>
</organism>
<evidence type="ECO:0000313" key="2">
    <source>
        <dbReference type="EMBL" id="MBX72535.1"/>
    </source>
</evidence>
<dbReference type="EMBL" id="GGEC01092051">
    <property type="protein sequence ID" value="MBX72535.1"/>
    <property type="molecule type" value="Transcribed_RNA"/>
</dbReference>
<keyword evidence="1" id="KW-0732">Signal</keyword>
<dbReference type="AlphaFoldDB" id="A0A2P2QZY7"/>
<feature type="signal peptide" evidence="1">
    <location>
        <begin position="1"/>
        <end position="20"/>
    </location>
</feature>
<name>A0A2P2QZY7_RHIMU</name>
<evidence type="ECO:0000256" key="1">
    <source>
        <dbReference type="SAM" id="SignalP"/>
    </source>
</evidence>
<feature type="chain" id="PRO_5015166585" evidence="1">
    <location>
        <begin position="21"/>
        <end position="41"/>
    </location>
</feature>
<reference evidence="2" key="1">
    <citation type="submission" date="2018-02" db="EMBL/GenBank/DDBJ databases">
        <title>Rhizophora mucronata_Transcriptome.</title>
        <authorList>
            <person name="Meera S.P."/>
            <person name="Sreeshan A."/>
            <person name="Augustine A."/>
        </authorList>
    </citation>
    <scope>NUCLEOTIDE SEQUENCE</scope>
    <source>
        <tissue evidence="2">Leaf</tissue>
    </source>
</reference>
<accession>A0A2P2QZY7</accession>
<sequence>MNAKARPLSALALMAAAAAAAPASLSRNAWRLHLVDRASRD</sequence>
<protein>
    <submittedName>
        <fullName evidence="2">Uncharacterized protein</fullName>
    </submittedName>
</protein>
<proteinExistence type="predicted"/>